<keyword evidence="11" id="KW-1185">Reference proteome</keyword>
<keyword evidence="4" id="KW-0847">Vitamin C</keyword>
<accession>A0A9W7E9X3</accession>
<comment type="similarity">
    <text evidence="2">Belongs to the PIH1 family.</text>
</comment>
<dbReference type="PANTHER" id="PTHR12907:SF26">
    <property type="entry name" value="HIF PROLYL HYDROXYLASE, ISOFORM C"/>
    <property type="match status" value="1"/>
</dbReference>
<dbReference type="InterPro" id="IPR041442">
    <property type="entry name" value="PIH1D1/2/3_CS-like"/>
</dbReference>
<dbReference type="AlphaFoldDB" id="A0A9W7E9X3"/>
<dbReference type="OrthoDB" id="76265at2759"/>
<dbReference type="SMART" id="SM00702">
    <property type="entry name" value="P4Hc"/>
    <property type="match status" value="1"/>
</dbReference>
<keyword evidence="3" id="KW-0479">Metal-binding</keyword>
<evidence type="ECO:0000313" key="11">
    <source>
        <dbReference type="Proteomes" id="UP001165085"/>
    </source>
</evidence>
<keyword evidence="6" id="KW-0560">Oxidoreductase</keyword>
<dbReference type="Pfam" id="PF13640">
    <property type="entry name" value="2OG-FeII_Oxy_3"/>
    <property type="match status" value="1"/>
</dbReference>
<feature type="region of interest" description="Disordered" evidence="8">
    <location>
        <begin position="154"/>
        <end position="176"/>
    </location>
</feature>
<sequence length="755" mass="82430">MAARQYTVGIVYPEDDPTSTVPHSVEILIDVPDFVNSMRELDMELDDIGSLITLTLAADPSKFTLPIRLPLRIDSDSMTAKFKKKKKSIMASGRVLTVEQGQPRQLMEAVTVAREEFLGIRKPVEEVKEVKEEAVVPPVAPAAKDLYNKYKSIKPSGSEPLSTRPPPPATATATTTNATSELEEYNNFEKTVCGHPTNKLQLVSPTALISIVQTCLDLASHNPKDHKPTTNMASIMSSFFSQAQSELCRQLLVQAVKYVQQTNVSGATSAVLPEAVKAKFIKLAEFQMRKIEVILEEKLERQQALVEQGKARETEVGAFGGKHSEKRSTHAHAPVFDKNDENVDPKLPSQFVSDDLLVSGKTSKGSLSAVLLKSFKGSEKRRMKQVVVGRAEQTAEKLKANDYAILDGFVSPAKVVELRSEIDNLQPHFTPSEIWVGKGADVGAQISVPDVRGDKVLWMCGGHAKVDSTLFDSAGVQPKARGAIEPCEMEVKMKVGSKIDKGGVRKISASVMGKFAALKNVLESIDKFVFEELAKKDERLARITSRSDAMLAVYPGSGSRFQKHVDNTANDGRRLTVLLYLNLEGWTEENGGFLRVWGKDSKVNGPRDVMPLGGRIAMFYSDKVPHEVTAAQESRYAMTVWYYDGLERSEAVASANHVETGDEKGDMEAQAEASAFIKQTLVGDGQGSFDGTGENASAEELRRIGDLAGKLSEKAIKIVAGICGAPSEEYFLEAARQLTPDSLKELRVGLAKMGV</sequence>
<evidence type="ECO:0000256" key="1">
    <source>
        <dbReference type="ARBA" id="ARBA00001961"/>
    </source>
</evidence>
<dbReference type="EMBL" id="BRXY01000123">
    <property type="protein sequence ID" value="GMH68278.1"/>
    <property type="molecule type" value="Genomic_DNA"/>
</dbReference>
<dbReference type="Proteomes" id="UP001165085">
    <property type="component" value="Unassembled WGS sequence"/>
</dbReference>
<name>A0A9W7E9X3_9STRA</name>
<dbReference type="GO" id="GO:0071456">
    <property type="term" value="P:cellular response to hypoxia"/>
    <property type="evidence" value="ECO:0007669"/>
    <property type="project" value="TreeGrafter"/>
</dbReference>
<reference evidence="11" key="1">
    <citation type="journal article" date="2023" name="Commun. Biol.">
        <title>Genome analysis of Parmales, the sister group of diatoms, reveals the evolutionary specialization of diatoms from phago-mixotrophs to photoautotrophs.</title>
        <authorList>
            <person name="Ban H."/>
            <person name="Sato S."/>
            <person name="Yoshikawa S."/>
            <person name="Yamada K."/>
            <person name="Nakamura Y."/>
            <person name="Ichinomiya M."/>
            <person name="Sato N."/>
            <person name="Blanc-Mathieu R."/>
            <person name="Endo H."/>
            <person name="Kuwata A."/>
            <person name="Ogata H."/>
        </authorList>
    </citation>
    <scope>NUCLEOTIDE SEQUENCE [LARGE SCALE GENOMIC DNA]</scope>
    <source>
        <strain evidence="11">NIES 3701</strain>
    </source>
</reference>
<keyword evidence="7" id="KW-0408">Iron</keyword>
<dbReference type="InterPro" id="IPR006620">
    <property type="entry name" value="Pro_4_hyd_alph"/>
</dbReference>
<evidence type="ECO:0000256" key="8">
    <source>
        <dbReference type="SAM" id="MobiDB-lite"/>
    </source>
</evidence>
<gene>
    <name evidence="10" type="ORF">TrST_g5441</name>
</gene>
<dbReference type="GO" id="GO:0031543">
    <property type="term" value="F:peptidyl-proline dioxygenase activity"/>
    <property type="evidence" value="ECO:0007669"/>
    <property type="project" value="TreeGrafter"/>
</dbReference>
<evidence type="ECO:0000313" key="10">
    <source>
        <dbReference type="EMBL" id="GMH68278.1"/>
    </source>
</evidence>
<dbReference type="Gene3D" id="2.60.120.620">
    <property type="entry name" value="q2cbj1_9rhob like domain"/>
    <property type="match status" value="1"/>
</dbReference>
<evidence type="ECO:0000259" key="9">
    <source>
        <dbReference type="PROSITE" id="PS51471"/>
    </source>
</evidence>
<evidence type="ECO:0000256" key="2">
    <source>
        <dbReference type="ARBA" id="ARBA00008511"/>
    </source>
</evidence>
<dbReference type="PANTHER" id="PTHR12907">
    <property type="entry name" value="EGL NINE HOMOLOG-RELATED"/>
    <property type="match status" value="1"/>
</dbReference>
<dbReference type="InterPro" id="IPR044862">
    <property type="entry name" value="Pro_4_hyd_alph_FE2OG_OXY"/>
</dbReference>
<keyword evidence="5" id="KW-0223">Dioxygenase</keyword>
<dbReference type="GO" id="GO:0008198">
    <property type="term" value="F:ferrous iron binding"/>
    <property type="evidence" value="ECO:0007669"/>
    <property type="project" value="TreeGrafter"/>
</dbReference>
<dbReference type="InterPro" id="IPR005123">
    <property type="entry name" value="Oxoglu/Fe-dep_dioxygenase_dom"/>
</dbReference>
<comment type="caution">
    <text evidence="10">The sequence shown here is derived from an EMBL/GenBank/DDBJ whole genome shotgun (WGS) entry which is preliminary data.</text>
</comment>
<evidence type="ECO:0000256" key="4">
    <source>
        <dbReference type="ARBA" id="ARBA00022896"/>
    </source>
</evidence>
<evidence type="ECO:0000256" key="7">
    <source>
        <dbReference type="ARBA" id="ARBA00023004"/>
    </source>
</evidence>
<evidence type="ECO:0000256" key="5">
    <source>
        <dbReference type="ARBA" id="ARBA00022964"/>
    </source>
</evidence>
<dbReference type="InterPro" id="IPR051559">
    <property type="entry name" value="HIF_prolyl_hydroxylases"/>
</dbReference>
<dbReference type="PROSITE" id="PS51471">
    <property type="entry name" value="FE2OG_OXY"/>
    <property type="match status" value="1"/>
</dbReference>
<evidence type="ECO:0000256" key="6">
    <source>
        <dbReference type="ARBA" id="ARBA00023002"/>
    </source>
</evidence>
<evidence type="ECO:0000256" key="3">
    <source>
        <dbReference type="ARBA" id="ARBA00022723"/>
    </source>
</evidence>
<comment type="cofactor">
    <cofactor evidence="1">
        <name>L-ascorbate</name>
        <dbReference type="ChEBI" id="CHEBI:38290"/>
    </cofactor>
</comment>
<feature type="domain" description="Fe2OG dioxygenase" evidence="9">
    <location>
        <begin position="542"/>
        <end position="644"/>
    </location>
</feature>
<feature type="region of interest" description="Disordered" evidence="8">
    <location>
        <begin position="318"/>
        <end position="340"/>
    </location>
</feature>
<dbReference type="GO" id="GO:0031418">
    <property type="term" value="F:L-ascorbic acid binding"/>
    <property type="evidence" value="ECO:0007669"/>
    <property type="project" value="UniProtKB-KW"/>
</dbReference>
<proteinExistence type="inferred from homology"/>
<dbReference type="Pfam" id="PF18201">
    <property type="entry name" value="PIH1_CS"/>
    <property type="match status" value="1"/>
</dbReference>
<protein>
    <recommendedName>
        <fullName evidence="9">Fe2OG dioxygenase domain-containing protein</fullName>
    </recommendedName>
</protein>
<organism evidence="10 11">
    <name type="scientific">Triparma strigata</name>
    <dbReference type="NCBI Taxonomy" id="1606541"/>
    <lineage>
        <taxon>Eukaryota</taxon>
        <taxon>Sar</taxon>
        <taxon>Stramenopiles</taxon>
        <taxon>Ochrophyta</taxon>
        <taxon>Bolidophyceae</taxon>
        <taxon>Parmales</taxon>
        <taxon>Triparmaceae</taxon>
        <taxon>Triparma</taxon>
    </lineage>
</organism>